<proteinExistence type="predicted"/>
<dbReference type="EMBL" id="CYRY02003720">
    <property type="protein sequence ID" value="VCW68312.1"/>
    <property type="molecule type" value="Genomic_DNA"/>
</dbReference>
<dbReference type="Proteomes" id="UP000269945">
    <property type="component" value="Unassembled WGS sequence"/>
</dbReference>
<accession>A0A9X9LHF3</accession>
<keyword evidence="3" id="KW-1185">Reference proteome</keyword>
<name>A0A9X9LHF3_GULGU</name>
<dbReference type="AlphaFoldDB" id="A0A9X9LHF3"/>
<feature type="non-terminal residue" evidence="2">
    <location>
        <position position="1"/>
    </location>
</feature>
<feature type="non-terminal residue" evidence="2">
    <location>
        <position position="117"/>
    </location>
</feature>
<comment type="caution">
    <text evidence="2">The sequence shown here is derived from an EMBL/GenBank/DDBJ whole genome shotgun (WGS) entry which is preliminary data.</text>
</comment>
<sequence length="117" mass="12254">EQGSGIRAQGLRGSRGRGQAYSCGGQRSLPGRGGTRHGSKTGDRPRPGPRQARHVKSSGWERSRAGEHEGAGRTPPPGGRAAGAGDRSLSAAPWRRVSEAEAGPTRGRLKPGRSEPW</sequence>
<protein>
    <submittedName>
        <fullName evidence="2">Uncharacterized protein</fullName>
    </submittedName>
</protein>
<feature type="compositionally biased region" description="Low complexity" evidence="1">
    <location>
        <begin position="83"/>
        <end position="92"/>
    </location>
</feature>
<feature type="region of interest" description="Disordered" evidence="1">
    <location>
        <begin position="1"/>
        <end position="117"/>
    </location>
</feature>
<gene>
    <name evidence="2" type="ORF">BN2614_LOCUS6</name>
</gene>
<reference evidence="2 3" key="1">
    <citation type="submission" date="2018-10" db="EMBL/GenBank/DDBJ databases">
        <authorList>
            <person name="Ekblom R."/>
            <person name="Jareborg N."/>
        </authorList>
    </citation>
    <scope>NUCLEOTIDE SEQUENCE [LARGE SCALE GENOMIC DNA]</scope>
    <source>
        <tissue evidence="2">Muscle</tissue>
    </source>
</reference>
<evidence type="ECO:0000256" key="1">
    <source>
        <dbReference type="SAM" id="MobiDB-lite"/>
    </source>
</evidence>
<organism evidence="2 3">
    <name type="scientific">Gulo gulo</name>
    <name type="common">Wolverine</name>
    <name type="synonym">Gluton</name>
    <dbReference type="NCBI Taxonomy" id="48420"/>
    <lineage>
        <taxon>Eukaryota</taxon>
        <taxon>Metazoa</taxon>
        <taxon>Chordata</taxon>
        <taxon>Craniata</taxon>
        <taxon>Vertebrata</taxon>
        <taxon>Euteleostomi</taxon>
        <taxon>Mammalia</taxon>
        <taxon>Eutheria</taxon>
        <taxon>Laurasiatheria</taxon>
        <taxon>Carnivora</taxon>
        <taxon>Caniformia</taxon>
        <taxon>Musteloidea</taxon>
        <taxon>Mustelidae</taxon>
        <taxon>Guloninae</taxon>
        <taxon>Gulo</taxon>
    </lineage>
</organism>
<evidence type="ECO:0000313" key="3">
    <source>
        <dbReference type="Proteomes" id="UP000269945"/>
    </source>
</evidence>
<feature type="compositionally biased region" description="Basic and acidic residues" evidence="1">
    <location>
        <begin position="59"/>
        <end position="71"/>
    </location>
</feature>
<evidence type="ECO:0000313" key="2">
    <source>
        <dbReference type="EMBL" id="VCW68312.1"/>
    </source>
</evidence>